<name>A0AAD8LXY4_9APIA</name>
<evidence type="ECO:0000313" key="1">
    <source>
        <dbReference type="EMBL" id="KAK1353281.1"/>
    </source>
</evidence>
<dbReference type="Proteomes" id="UP001237642">
    <property type="component" value="Unassembled WGS sequence"/>
</dbReference>
<reference evidence="1" key="1">
    <citation type="submission" date="2023-02" db="EMBL/GenBank/DDBJ databases">
        <title>Genome of toxic invasive species Heracleum sosnowskyi carries increased number of genes despite the absence of recent whole-genome duplications.</title>
        <authorList>
            <person name="Schelkunov M."/>
            <person name="Shtratnikova V."/>
            <person name="Makarenko M."/>
            <person name="Klepikova A."/>
            <person name="Omelchenko D."/>
            <person name="Novikova G."/>
            <person name="Obukhova E."/>
            <person name="Bogdanov V."/>
            <person name="Penin A."/>
            <person name="Logacheva M."/>
        </authorList>
    </citation>
    <scope>NUCLEOTIDE SEQUENCE</scope>
    <source>
        <strain evidence="1">Hsosn_3</strain>
        <tissue evidence="1">Leaf</tissue>
    </source>
</reference>
<comment type="caution">
    <text evidence="1">The sequence shown here is derived from an EMBL/GenBank/DDBJ whole genome shotgun (WGS) entry which is preliminary data.</text>
</comment>
<keyword evidence="2" id="KW-1185">Reference proteome</keyword>
<sequence>MVSRISVRIPVGERMDYETERFPLLRSNFQLSYHPLELDPRMEAAPAPAPAPTYAQQAAAAPAFAQQAAHAHATAPAYAQQAAPAPVLAQQAAPRTVFPQQAARAATAFFGVTAHSLPYQPAVYSEGPLVTPSFSSYELPGSFSPALNYQQSPPGFRYHQVITSLCCNRHKGPKILEELV</sequence>
<protein>
    <submittedName>
        <fullName evidence="1">Uncharacterized protein</fullName>
    </submittedName>
</protein>
<gene>
    <name evidence="1" type="ORF">POM88_052416</name>
</gene>
<proteinExistence type="predicted"/>
<accession>A0AAD8LXY4</accession>
<reference evidence="1" key="2">
    <citation type="submission" date="2023-05" db="EMBL/GenBank/DDBJ databases">
        <authorList>
            <person name="Schelkunov M.I."/>
        </authorList>
    </citation>
    <scope>NUCLEOTIDE SEQUENCE</scope>
    <source>
        <strain evidence="1">Hsosn_3</strain>
        <tissue evidence="1">Leaf</tissue>
    </source>
</reference>
<evidence type="ECO:0000313" key="2">
    <source>
        <dbReference type="Proteomes" id="UP001237642"/>
    </source>
</evidence>
<dbReference type="EMBL" id="JAUIZM010000013">
    <property type="protein sequence ID" value="KAK1353281.1"/>
    <property type="molecule type" value="Genomic_DNA"/>
</dbReference>
<dbReference type="AlphaFoldDB" id="A0AAD8LXY4"/>
<organism evidence="1 2">
    <name type="scientific">Heracleum sosnowskyi</name>
    <dbReference type="NCBI Taxonomy" id="360622"/>
    <lineage>
        <taxon>Eukaryota</taxon>
        <taxon>Viridiplantae</taxon>
        <taxon>Streptophyta</taxon>
        <taxon>Embryophyta</taxon>
        <taxon>Tracheophyta</taxon>
        <taxon>Spermatophyta</taxon>
        <taxon>Magnoliopsida</taxon>
        <taxon>eudicotyledons</taxon>
        <taxon>Gunneridae</taxon>
        <taxon>Pentapetalae</taxon>
        <taxon>asterids</taxon>
        <taxon>campanulids</taxon>
        <taxon>Apiales</taxon>
        <taxon>Apiaceae</taxon>
        <taxon>Apioideae</taxon>
        <taxon>apioid superclade</taxon>
        <taxon>Tordylieae</taxon>
        <taxon>Tordyliinae</taxon>
        <taxon>Heracleum</taxon>
    </lineage>
</organism>